<reference evidence="5 6" key="1">
    <citation type="submission" date="2020-10" db="EMBL/GenBank/DDBJ databases">
        <title>The genome of sulfurovum sp.</title>
        <authorList>
            <person name="Xie S."/>
            <person name="Shao Z."/>
            <person name="Jiang L."/>
        </authorList>
    </citation>
    <scope>NUCLEOTIDE SEQUENCE [LARGE SCALE GENOMIC DNA]</scope>
    <source>
        <strain evidence="5 6">ST-419</strain>
    </source>
</reference>
<keyword evidence="3 4" id="KW-0732">Signal</keyword>
<gene>
    <name evidence="5" type="ORF">IMZ28_05295</name>
</gene>
<dbReference type="EMBL" id="CP063164">
    <property type="protein sequence ID" value="QOR62879.1"/>
    <property type="molecule type" value="Genomic_DNA"/>
</dbReference>
<name>A0A7M1S832_9BACT</name>
<evidence type="ECO:0000256" key="4">
    <source>
        <dbReference type="SAM" id="SignalP"/>
    </source>
</evidence>
<sequence length="446" mass="48389">MKKIIVLSLVATTMMTAGGQIDPAESTAETETEKEWGEIFGQSRTFYIDRTYSGSIVNNRNSLSSGGYIGYRTPEYNGFSATVAAYGTYGLDIHDEDADVVGSASYDPSLYGDSFDNYLFVGQAYLSYAFGNTNIKVGRQRLDTPLAGADDARMLPNLFEAVLLSNKEVENTTLIAAHVMKETVGTFGNVYGTPSALSLQSGYGLGYKLGTGGDFADMGEIALGEGVDTDGVTALAAIYAKGGLKVQAWDYVAWDILNAVYLQADFGWNCLLNDAVKMKASVQFINESDIGDSLAGSVDVNYFGVKLAAAFDAFSAYAAYSSTGDDADTVTNGGVITPWGGMPAFTQGMVTRHQFFANTDSWKVAASYNFKAYGLKASVYYTEFDIGRENTYDNGNAWTASESGWDVQYKVASVEGLSLRARANYPRDFKEGLDWDEYRLIVNYNF</sequence>
<feature type="chain" id="PRO_5029738698" evidence="4">
    <location>
        <begin position="20"/>
        <end position="446"/>
    </location>
</feature>
<dbReference type="InterPro" id="IPR023614">
    <property type="entry name" value="Porin_dom_sf"/>
</dbReference>
<evidence type="ECO:0000256" key="3">
    <source>
        <dbReference type="ARBA" id="ARBA00022729"/>
    </source>
</evidence>
<dbReference type="AlphaFoldDB" id="A0A7M1S832"/>
<dbReference type="GO" id="GO:0016020">
    <property type="term" value="C:membrane"/>
    <property type="evidence" value="ECO:0007669"/>
    <property type="project" value="InterPro"/>
</dbReference>
<evidence type="ECO:0000256" key="1">
    <source>
        <dbReference type="ARBA" id="ARBA00009075"/>
    </source>
</evidence>
<dbReference type="Gene3D" id="2.40.160.10">
    <property type="entry name" value="Porin"/>
    <property type="match status" value="1"/>
</dbReference>
<dbReference type="KEGG" id="sinu:IMZ28_05295"/>
<keyword evidence="6" id="KW-1185">Reference proteome</keyword>
<proteinExistence type="inferred from homology"/>
<dbReference type="Proteomes" id="UP000595074">
    <property type="component" value="Chromosome"/>
</dbReference>
<dbReference type="PANTHER" id="PTHR34596:SF2">
    <property type="entry name" value="CHITOPORIN"/>
    <property type="match status" value="1"/>
</dbReference>
<evidence type="ECO:0000256" key="2">
    <source>
        <dbReference type="ARBA" id="ARBA00022448"/>
    </source>
</evidence>
<dbReference type="RefSeq" id="WP_197549696.1">
    <property type="nucleotide sequence ID" value="NZ_CP063164.1"/>
</dbReference>
<evidence type="ECO:0000313" key="6">
    <source>
        <dbReference type="Proteomes" id="UP000595074"/>
    </source>
</evidence>
<accession>A0A7M1S832</accession>
<comment type="similarity">
    <text evidence="1">Belongs to the outer membrane porin (Opr) (TC 1.B.25) family.</text>
</comment>
<dbReference type="GO" id="GO:0015288">
    <property type="term" value="F:porin activity"/>
    <property type="evidence" value="ECO:0007669"/>
    <property type="project" value="TreeGrafter"/>
</dbReference>
<evidence type="ECO:0000313" key="5">
    <source>
        <dbReference type="EMBL" id="QOR62879.1"/>
    </source>
</evidence>
<organism evidence="5 6">
    <name type="scientific">Sulfurovum indicum</name>
    <dbReference type="NCBI Taxonomy" id="2779528"/>
    <lineage>
        <taxon>Bacteria</taxon>
        <taxon>Pseudomonadati</taxon>
        <taxon>Campylobacterota</taxon>
        <taxon>Epsilonproteobacteria</taxon>
        <taxon>Campylobacterales</taxon>
        <taxon>Sulfurovaceae</taxon>
        <taxon>Sulfurovum</taxon>
    </lineage>
</organism>
<dbReference type="InterPro" id="IPR005318">
    <property type="entry name" value="OM_porin_bac"/>
</dbReference>
<dbReference type="PANTHER" id="PTHR34596">
    <property type="entry name" value="CHITOPORIN"/>
    <property type="match status" value="1"/>
</dbReference>
<keyword evidence="2" id="KW-0813">Transport</keyword>
<protein>
    <submittedName>
        <fullName evidence="5">Outer membrane porin, OprD family</fullName>
    </submittedName>
</protein>
<dbReference type="Pfam" id="PF03573">
    <property type="entry name" value="OprD"/>
    <property type="match status" value="1"/>
</dbReference>
<feature type="signal peptide" evidence="4">
    <location>
        <begin position="1"/>
        <end position="19"/>
    </location>
</feature>